<accession>A0A974CIY8</accession>
<evidence type="ECO:0000313" key="1">
    <source>
        <dbReference type="EMBL" id="OCT73752.1"/>
    </source>
</evidence>
<dbReference type="EMBL" id="CM004477">
    <property type="protein sequence ID" value="OCT73752.1"/>
    <property type="molecule type" value="Genomic_DNA"/>
</dbReference>
<organism evidence="1 2">
    <name type="scientific">Xenopus laevis</name>
    <name type="common">African clawed frog</name>
    <dbReference type="NCBI Taxonomy" id="8355"/>
    <lineage>
        <taxon>Eukaryota</taxon>
        <taxon>Metazoa</taxon>
        <taxon>Chordata</taxon>
        <taxon>Craniata</taxon>
        <taxon>Vertebrata</taxon>
        <taxon>Euteleostomi</taxon>
        <taxon>Amphibia</taxon>
        <taxon>Batrachia</taxon>
        <taxon>Anura</taxon>
        <taxon>Pipoidea</taxon>
        <taxon>Pipidae</taxon>
        <taxon>Xenopodinae</taxon>
        <taxon>Xenopus</taxon>
        <taxon>Xenopus</taxon>
    </lineage>
</organism>
<evidence type="ECO:0000313" key="2">
    <source>
        <dbReference type="Proteomes" id="UP000694892"/>
    </source>
</evidence>
<sequence>MLGAEIEGDPPRVSFNTRVEDSNNVTLMEEILQRLEVFSRVGWRPHVGNGLTPSYTIRILQVIRVSCPYKGTKSLLYTSYNL</sequence>
<dbReference type="Proteomes" id="UP000694892">
    <property type="component" value="Chromosome 6S"/>
</dbReference>
<protein>
    <submittedName>
        <fullName evidence="1">Uncharacterized protein</fullName>
    </submittedName>
</protein>
<dbReference type="AlphaFoldDB" id="A0A974CIY8"/>
<proteinExistence type="predicted"/>
<name>A0A974CIY8_XENLA</name>
<gene>
    <name evidence="1" type="ORF">XELAEV_18032716mg</name>
</gene>
<reference evidence="2" key="1">
    <citation type="journal article" date="2016" name="Nature">
        <title>Genome evolution in the allotetraploid frog Xenopus laevis.</title>
        <authorList>
            <person name="Session A.M."/>
            <person name="Uno Y."/>
            <person name="Kwon T."/>
            <person name="Chapman J.A."/>
            <person name="Toyoda A."/>
            <person name="Takahashi S."/>
            <person name="Fukui A."/>
            <person name="Hikosaka A."/>
            <person name="Suzuki A."/>
            <person name="Kondo M."/>
            <person name="van Heeringen S.J."/>
            <person name="Quigley I."/>
            <person name="Heinz S."/>
            <person name="Ogino H."/>
            <person name="Ochi H."/>
            <person name="Hellsten U."/>
            <person name="Lyons J.B."/>
            <person name="Simakov O."/>
            <person name="Putnam N."/>
            <person name="Stites J."/>
            <person name="Kuroki Y."/>
            <person name="Tanaka T."/>
            <person name="Michiue T."/>
            <person name="Watanabe M."/>
            <person name="Bogdanovic O."/>
            <person name="Lister R."/>
            <person name="Georgiou G."/>
            <person name="Paranjpe S.S."/>
            <person name="van Kruijsbergen I."/>
            <person name="Shu S."/>
            <person name="Carlson J."/>
            <person name="Kinoshita T."/>
            <person name="Ohta Y."/>
            <person name="Mawaribuchi S."/>
            <person name="Jenkins J."/>
            <person name="Grimwood J."/>
            <person name="Schmutz J."/>
            <person name="Mitros T."/>
            <person name="Mozaffari S.V."/>
            <person name="Suzuki Y."/>
            <person name="Haramoto Y."/>
            <person name="Yamamoto T.S."/>
            <person name="Takagi C."/>
            <person name="Heald R."/>
            <person name="Miller K."/>
            <person name="Haudenschild C."/>
            <person name="Kitzman J."/>
            <person name="Nakayama T."/>
            <person name="Izutsu Y."/>
            <person name="Robert J."/>
            <person name="Fortriede J."/>
            <person name="Burns K."/>
            <person name="Lotay V."/>
            <person name="Karimi K."/>
            <person name="Yasuoka Y."/>
            <person name="Dichmann D.S."/>
            <person name="Flajnik M.F."/>
            <person name="Houston D.W."/>
            <person name="Shendure J."/>
            <person name="DuPasquier L."/>
            <person name="Vize P.D."/>
            <person name="Zorn A.M."/>
            <person name="Ito M."/>
            <person name="Marcotte E.M."/>
            <person name="Wallingford J.B."/>
            <person name="Ito Y."/>
            <person name="Asashima M."/>
            <person name="Ueno N."/>
            <person name="Matsuda Y."/>
            <person name="Veenstra G.J."/>
            <person name="Fujiyama A."/>
            <person name="Harland R.M."/>
            <person name="Taira M."/>
            <person name="Rokhsar D.S."/>
        </authorList>
    </citation>
    <scope>NUCLEOTIDE SEQUENCE [LARGE SCALE GENOMIC DNA]</scope>
    <source>
        <strain evidence="2">J</strain>
    </source>
</reference>